<evidence type="ECO:0000313" key="4">
    <source>
        <dbReference type="Proteomes" id="UP001228139"/>
    </source>
</evidence>
<dbReference type="Proteomes" id="UP001228139">
    <property type="component" value="Chromosome"/>
</dbReference>
<dbReference type="InterPro" id="IPR050426">
    <property type="entry name" value="Glycosyltransferase_28"/>
</dbReference>
<dbReference type="EMBL" id="CP132353">
    <property type="protein sequence ID" value="WLS77919.1"/>
    <property type="molecule type" value="Genomic_DNA"/>
</dbReference>
<accession>A0AA50DH37</accession>
<comment type="similarity">
    <text evidence="2">Belongs to the UDP-glycosyltransferase family.</text>
</comment>
<name>A0AA50DH37_9GAMM</name>
<dbReference type="InterPro" id="IPR002213">
    <property type="entry name" value="UDP_glucos_trans"/>
</dbReference>
<dbReference type="GO" id="GO:0008194">
    <property type="term" value="F:UDP-glycosyltransferase activity"/>
    <property type="evidence" value="ECO:0007669"/>
    <property type="project" value="InterPro"/>
</dbReference>
<evidence type="ECO:0000256" key="2">
    <source>
        <dbReference type="RuleBase" id="RU003718"/>
    </source>
</evidence>
<dbReference type="AlphaFoldDB" id="A0AA50DH37"/>
<evidence type="ECO:0000313" key="3">
    <source>
        <dbReference type="EMBL" id="WLS77919.1"/>
    </source>
</evidence>
<dbReference type="KEGG" id="epi:Q3V30_15795"/>
<sequence>MSHYAVISPPFYSHLQALEALAQELMVRGHKVTFIQQAGTMPWLGEKGPALYTLKTDPLPEETLARTLHLASHPGGMAVLTLIEDMARHTDMLCEALPAVLNELAVDGLIVDQMEPAGGLVAEALGLPFISVACALPVNRESGLPLPVMPFNYATSRRSQKIYHSSQRVYDWMMRSHNKVINRQARRFGLPSREGLHECLSSLAQISQTIPALDFPRKAPPENFYTVGPLRKKASASASQFWPASADRPFVFASLGTLQGHRFRLFKTIAKACRSLDAQLLIAHCGGLNSAQGEQLQQAGATWVTDFADQPAVLQQAQAVITHGGLNTVADAVSTRTPIITVPLAFDQPGVAARVAWSGIGRRVSRFCTSDTLAENLRKVLDDESYQQRLSAMQKQLAAAGGAARAAEIASQALSPITEATF</sequence>
<dbReference type="RefSeq" id="WP_306207260.1">
    <property type="nucleotide sequence ID" value="NZ_CP132353.1"/>
</dbReference>
<reference evidence="3 4" key="1">
    <citation type="submission" date="2023-07" db="EMBL/GenBank/DDBJ databases">
        <title>Pathogenic bacteria of pear tree diseases.</title>
        <authorList>
            <person name="Zhang Z."/>
            <person name="He L."/>
            <person name="Huang R."/>
        </authorList>
    </citation>
    <scope>NUCLEOTIDE SEQUENCE [LARGE SCALE GENOMIC DNA]</scope>
    <source>
        <strain evidence="3 4">DE2</strain>
    </source>
</reference>
<dbReference type="CDD" id="cd03784">
    <property type="entry name" value="GT1_Gtf-like"/>
    <property type="match status" value="1"/>
</dbReference>
<evidence type="ECO:0000256" key="1">
    <source>
        <dbReference type="ARBA" id="ARBA00022679"/>
    </source>
</evidence>
<dbReference type="PANTHER" id="PTHR48050:SF13">
    <property type="entry name" value="STEROL 3-BETA-GLUCOSYLTRANSFERASE UGT80A2"/>
    <property type="match status" value="1"/>
</dbReference>
<protein>
    <submittedName>
        <fullName evidence="3">Glycosyltransferase</fullName>
    </submittedName>
</protein>
<dbReference type="Gene3D" id="3.40.50.2000">
    <property type="entry name" value="Glycogen Phosphorylase B"/>
    <property type="match status" value="2"/>
</dbReference>
<dbReference type="PROSITE" id="PS00375">
    <property type="entry name" value="UDPGT"/>
    <property type="match status" value="1"/>
</dbReference>
<keyword evidence="2" id="KW-0328">Glycosyltransferase</keyword>
<gene>
    <name evidence="3" type="ORF">Q3V30_15795</name>
</gene>
<keyword evidence="1 2" id="KW-0808">Transferase</keyword>
<proteinExistence type="inferred from homology"/>
<dbReference type="SUPFAM" id="SSF53756">
    <property type="entry name" value="UDP-Glycosyltransferase/glycogen phosphorylase"/>
    <property type="match status" value="1"/>
</dbReference>
<dbReference type="InterPro" id="IPR035595">
    <property type="entry name" value="UDP_glycos_trans_CS"/>
</dbReference>
<organism evidence="3 4">
    <name type="scientific">Erwinia pyri</name>
    <dbReference type="NCBI Taxonomy" id="3062598"/>
    <lineage>
        <taxon>Bacteria</taxon>
        <taxon>Pseudomonadati</taxon>
        <taxon>Pseudomonadota</taxon>
        <taxon>Gammaproteobacteria</taxon>
        <taxon>Enterobacterales</taxon>
        <taxon>Erwiniaceae</taxon>
        <taxon>Erwinia</taxon>
    </lineage>
</organism>
<dbReference type="Pfam" id="PF00201">
    <property type="entry name" value="UDPGT"/>
    <property type="match status" value="1"/>
</dbReference>
<dbReference type="PANTHER" id="PTHR48050">
    <property type="entry name" value="STEROL 3-BETA-GLUCOSYLTRANSFERASE"/>
    <property type="match status" value="1"/>
</dbReference>
<keyword evidence="4" id="KW-1185">Reference proteome</keyword>
<dbReference type="GO" id="GO:0017000">
    <property type="term" value="P:antibiotic biosynthetic process"/>
    <property type="evidence" value="ECO:0007669"/>
    <property type="project" value="UniProtKB-ARBA"/>
</dbReference>